<feature type="region of interest" description="Disordered" evidence="5">
    <location>
        <begin position="29"/>
        <end position="65"/>
    </location>
</feature>
<dbReference type="AlphaFoldDB" id="A0AA88QZC6"/>
<evidence type="ECO:0000256" key="2">
    <source>
        <dbReference type="ARBA" id="ARBA00023016"/>
    </source>
</evidence>
<dbReference type="InterPro" id="IPR044656">
    <property type="entry name" value="HSP14.7/HSP23.5/HSP23.6-like"/>
</dbReference>
<evidence type="ECO:0000259" key="6">
    <source>
        <dbReference type="PROSITE" id="PS01031"/>
    </source>
</evidence>
<dbReference type="Gene3D" id="2.60.40.790">
    <property type="match status" value="1"/>
</dbReference>
<feature type="domain" description="SHSP" evidence="6">
    <location>
        <begin position="107"/>
        <end position="213"/>
    </location>
</feature>
<evidence type="ECO:0000256" key="4">
    <source>
        <dbReference type="RuleBase" id="RU003616"/>
    </source>
</evidence>
<feature type="compositionally biased region" description="Polar residues" evidence="5">
    <location>
        <begin position="33"/>
        <end position="44"/>
    </location>
</feature>
<evidence type="ECO:0000313" key="8">
    <source>
        <dbReference type="Proteomes" id="UP001187471"/>
    </source>
</evidence>
<name>A0AA88QZC6_9ASTE</name>
<keyword evidence="8" id="KW-1185">Reference proteome</keyword>
<keyword evidence="1" id="KW-0809">Transit peptide</keyword>
<organism evidence="7 8">
    <name type="scientific">Escallonia rubra</name>
    <dbReference type="NCBI Taxonomy" id="112253"/>
    <lineage>
        <taxon>Eukaryota</taxon>
        <taxon>Viridiplantae</taxon>
        <taxon>Streptophyta</taxon>
        <taxon>Embryophyta</taxon>
        <taxon>Tracheophyta</taxon>
        <taxon>Spermatophyta</taxon>
        <taxon>Magnoliopsida</taxon>
        <taxon>eudicotyledons</taxon>
        <taxon>Gunneridae</taxon>
        <taxon>Pentapetalae</taxon>
        <taxon>asterids</taxon>
        <taxon>campanulids</taxon>
        <taxon>Escalloniales</taxon>
        <taxon>Escalloniaceae</taxon>
        <taxon>Escallonia</taxon>
    </lineage>
</organism>
<reference evidence="7" key="1">
    <citation type="submission" date="2022-12" db="EMBL/GenBank/DDBJ databases">
        <title>Draft genome assemblies for two species of Escallonia (Escalloniales).</title>
        <authorList>
            <person name="Chanderbali A."/>
            <person name="Dervinis C."/>
            <person name="Anghel I."/>
            <person name="Soltis D."/>
            <person name="Soltis P."/>
            <person name="Zapata F."/>
        </authorList>
    </citation>
    <scope>NUCLEOTIDE SEQUENCE</scope>
    <source>
        <strain evidence="7">UCBG92.1500</strain>
        <tissue evidence="7">Leaf</tissue>
    </source>
</reference>
<dbReference type="PANTHER" id="PTHR46991">
    <property type="entry name" value="23.5 KDA HEAT SHOCK PROTEIN, MITOCHONDRIAL"/>
    <property type="match status" value="1"/>
</dbReference>
<accession>A0AA88QZC6</accession>
<dbReference type="Pfam" id="PF00011">
    <property type="entry name" value="HSP20"/>
    <property type="match status" value="1"/>
</dbReference>
<dbReference type="SUPFAM" id="SSF49764">
    <property type="entry name" value="HSP20-like chaperones"/>
    <property type="match status" value="1"/>
</dbReference>
<evidence type="ECO:0000256" key="3">
    <source>
        <dbReference type="PROSITE-ProRule" id="PRU00285"/>
    </source>
</evidence>
<dbReference type="Proteomes" id="UP001187471">
    <property type="component" value="Unassembled WGS sequence"/>
</dbReference>
<feature type="compositionally biased region" description="Basic and acidic residues" evidence="5">
    <location>
        <begin position="45"/>
        <end position="65"/>
    </location>
</feature>
<sequence>MASSLALRAAHLVNKVANPLRSAAAAPARVRSFSTESDQVTTYQDQDRSVDVDRGSDRSVSRRRDFGPAPALFSDAFDPFSPTRSLSQVLNLMDQLIENPFAAATSGVGAGTARGWDVREDEKALHIKMDMPGVGKEDVKVYVEQTTLVIKGEAESESDDEEPARRYASRLDLPPNTYKFDEIKAELKNGVLKLTIPKVKEEERENVYQVSHGDVTWSPSPLPGLHRQFTDTMLAIFCPNFTMSNVVIDDAGEGTVVNDGCRGDGKEDDDSRVFTMEILPASDKSHVLSKSQSSHPLSKYMLAEAKWMAFLGLLSNTLSANCQSCEKGNQVENAFQPPVKLVFTDILHSSRLFFFRMGQIAFDSERGGGGGGRNGTRLQRGLRLVYETMRSSPTSESYEDTLHDLAMLAL</sequence>
<dbReference type="InterPro" id="IPR002068">
    <property type="entry name" value="A-crystallin/Hsp20_dom"/>
</dbReference>
<protein>
    <recommendedName>
        <fullName evidence="6">SHSP domain-containing protein</fullName>
    </recommendedName>
</protein>
<gene>
    <name evidence="7" type="ORF">RJ640_012845</name>
</gene>
<dbReference type="PANTHER" id="PTHR46991:SF11">
    <property type="entry name" value="SMALL HEAT SHOCK PROTEIN HSPF"/>
    <property type="match status" value="1"/>
</dbReference>
<keyword evidence="2" id="KW-0346">Stress response</keyword>
<dbReference type="InterPro" id="IPR008978">
    <property type="entry name" value="HSP20-like_chaperone"/>
</dbReference>
<comment type="caution">
    <text evidence="7">The sequence shown here is derived from an EMBL/GenBank/DDBJ whole genome shotgun (WGS) entry which is preliminary data.</text>
</comment>
<dbReference type="CDD" id="cd06464">
    <property type="entry name" value="ACD_sHsps-like"/>
    <property type="match status" value="1"/>
</dbReference>
<dbReference type="PROSITE" id="PS01031">
    <property type="entry name" value="SHSP"/>
    <property type="match status" value="1"/>
</dbReference>
<evidence type="ECO:0000313" key="7">
    <source>
        <dbReference type="EMBL" id="KAK2974979.1"/>
    </source>
</evidence>
<dbReference type="EMBL" id="JAVXUO010002260">
    <property type="protein sequence ID" value="KAK2974979.1"/>
    <property type="molecule type" value="Genomic_DNA"/>
</dbReference>
<proteinExistence type="inferred from homology"/>
<evidence type="ECO:0000256" key="1">
    <source>
        <dbReference type="ARBA" id="ARBA00022946"/>
    </source>
</evidence>
<evidence type="ECO:0000256" key="5">
    <source>
        <dbReference type="SAM" id="MobiDB-lite"/>
    </source>
</evidence>
<comment type="similarity">
    <text evidence="3 4">Belongs to the small heat shock protein (HSP20) family.</text>
</comment>